<dbReference type="FunFam" id="2.30.42.10:FF:000007">
    <property type="entry name" value="Amyloid beta A4 protein-binding family A member"/>
    <property type="match status" value="1"/>
</dbReference>
<dbReference type="InterPro" id="IPR011993">
    <property type="entry name" value="PH-like_dom_sf"/>
</dbReference>
<evidence type="ECO:0000259" key="5">
    <source>
        <dbReference type="PROSITE" id="PS01179"/>
    </source>
</evidence>
<feature type="compositionally biased region" description="Polar residues" evidence="4">
    <location>
        <begin position="684"/>
        <end position="697"/>
    </location>
</feature>
<dbReference type="GO" id="GO:0043197">
    <property type="term" value="C:dendritic spine"/>
    <property type="evidence" value="ECO:0007669"/>
    <property type="project" value="TreeGrafter"/>
</dbReference>
<dbReference type="Gene3D" id="2.30.29.30">
    <property type="entry name" value="Pleckstrin-homology domain (PH domain)/Phosphotyrosine-binding domain (PTB)"/>
    <property type="match status" value="1"/>
</dbReference>
<dbReference type="SUPFAM" id="SSF50156">
    <property type="entry name" value="PDZ domain-like"/>
    <property type="match status" value="2"/>
</dbReference>
<dbReference type="Pfam" id="PF00595">
    <property type="entry name" value="PDZ"/>
    <property type="match status" value="2"/>
</dbReference>
<feature type="domain" description="PDZ" evidence="6">
    <location>
        <begin position="955"/>
        <end position="1040"/>
    </location>
</feature>
<feature type="region of interest" description="Disordered" evidence="4">
    <location>
        <begin position="1"/>
        <end position="186"/>
    </location>
</feature>
<feature type="region of interest" description="Disordered" evidence="4">
    <location>
        <begin position="487"/>
        <end position="603"/>
    </location>
</feature>
<organism evidence="7 8">
    <name type="scientific">Adineta ricciae</name>
    <name type="common">Rotifer</name>
    <dbReference type="NCBI Taxonomy" id="249248"/>
    <lineage>
        <taxon>Eukaryota</taxon>
        <taxon>Metazoa</taxon>
        <taxon>Spiralia</taxon>
        <taxon>Gnathifera</taxon>
        <taxon>Rotifera</taxon>
        <taxon>Eurotatoria</taxon>
        <taxon>Bdelloidea</taxon>
        <taxon>Adinetida</taxon>
        <taxon>Adinetidae</taxon>
        <taxon>Adineta</taxon>
    </lineage>
</organism>
<name>A0A814L4K3_ADIRI</name>
<feature type="compositionally biased region" description="Low complexity" evidence="4">
    <location>
        <begin position="98"/>
        <end position="113"/>
    </location>
</feature>
<feature type="compositionally biased region" description="Polar residues" evidence="4">
    <location>
        <begin position="661"/>
        <end position="675"/>
    </location>
</feature>
<dbReference type="PROSITE" id="PS50106">
    <property type="entry name" value="PDZ"/>
    <property type="match status" value="2"/>
</dbReference>
<feature type="domain" description="PID" evidence="5">
    <location>
        <begin position="762"/>
        <end position="938"/>
    </location>
</feature>
<feature type="domain" description="PDZ" evidence="6">
    <location>
        <begin position="1046"/>
        <end position="1122"/>
    </location>
</feature>
<reference evidence="7" key="1">
    <citation type="submission" date="2021-02" db="EMBL/GenBank/DDBJ databases">
        <authorList>
            <person name="Nowell W R."/>
        </authorList>
    </citation>
    <scope>NUCLEOTIDE SEQUENCE</scope>
</reference>
<dbReference type="GO" id="GO:0007268">
    <property type="term" value="P:chemical synaptic transmission"/>
    <property type="evidence" value="ECO:0007669"/>
    <property type="project" value="TreeGrafter"/>
</dbReference>
<dbReference type="InterPro" id="IPR036034">
    <property type="entry name" value="PDZ_sf"/>
</dbReference>
<dbReference type="CDD" id="cd06720">
    <property type="entry name" value="PDZ1_APBA1_3-like"/>
    <property type="match status" value="1"/>
</dbReference>
<feature type="compositionally biased region" description="Acidic residues" evidence="4">
    <location>
        <begin position="34"/>
        <end position="45"/>
    </location>
</feature>
<dbReference type="CDD" id="cd06793">
    <property type="entry name" value="PDZ2_APBA1_3-like"/>
    <property type="match status" value="1"/>
</dbReference>
<dbReference type="PANTHER" id="PTHR12345:SF16">
    <property type="entry name" value="X11L, ISOFORM F-RELATED"/>
    <property type="match status" value="1"/>
</dbReference>
<dbReference type="InterPro" id="IPR001478">
    <property type="entry name" value="PDZ"/>
</dbReference>
<dbReference type="GO" id="GO:0005737">
    <property type="term" value="C:cytoplasm"/>
    <property type="evidence" value="ECO:0007669"/>
    <property type="project" value="TreeGrafter"/>
</dbReference>
<feature type="compositionally biased region" description="Polar residues" evidence="4">
    <location>
        <begin position="560"/>
        <end position="572"/>
    </location>
</feature>
<dbReference type="Gene3D" id="2.30.42.10">
    <property type="match status" value="2"/>
</dbReference>
<feature type="region of interest" description="Disordered" evidence="4">
    <location>
        <begin position="203"/>
        <end position="281"/>
    </location>
</feature>
<dbReference type="FunFam" id="2.30.42.10:FF:000017">
    <property type="entry name" value="Amyloid beta A4 protein-binding family A member 1"/>
    <property type="match status" value="1"/>
</dbReference>
<evidence type="ECO:0000256" key="1">
    <source>
        <dbReference type="ARBA" id="ARBA00022448"/>
    </source>
</evidence>
<feature type="compositionally biased region" description="Polar residues" evidence="4">
    <location>
        <begin position="735"/>
        <end position="749"/>
    </location>
</feature>
<feature type="compositionally biased region" description="Polar residues" evidence="4">
    <location>
        <begin position="525"/>
        <end position="540"/>
    </location>
</feature>
<feature type="compositionally biased region" description="Basic and acidic residues" evidence="4">
    <location>
        <begin position="1"/>
        <end position="14"/>
    </location>
</feature>
<sequence length="1136" mass="124894">MERQDYEENYRDNDQALDDEDNHELSVTPVPEIINDEDNYDENIDPVDMSKSQDMPSLSANNTSSTTMTGAKSRRKHHHHHHHHHRHPQRHVDENVPQQQQQSSSTSSVTVTTPDDNGPLSATTTAITTKSDDRASPVNHHTLRENQQLSDRSSPVNGPGLAKPISMTSSLKEHRSSATANTAGTKRIDAALEKNIETIVTQVRRTTTKPSQLTQNDLQLFDSTSSTNSIPSGHHSRETTPITSTSNQKHVSSSSSREMTPDSINADSANEDQQQQQQHHHTIRNGNHYYHQRAAHPQSPTLPPGAATADLNAPTISPYGQQPWPPTVYPFPHQHPGLYLPYPPPTTSTPANGLPSFYPSYDPLLIEQHYGSQGLSAFYTQQQQQQARLLQEHSTMSGTPINPSLFRESQSLTDIFHNNVNNNNNNNHATTPTRLNPLLTNLTEQQQLMLSHLYLNQITSLPFVTLYDNTSLGQQFRFNGDIDRLSTSLTTPTREHGENSPVGSGESTKSADSIATGHRKKKSASRSSQPHPSANENISKLSPDHSSDGAGTNDADSIISVESQKSGTNSSMPILEDGLSDSENLSGDEQQQSSPVKSKTNGCHQATKSDFLFDKNHSSLVTSSHKRQFAKSVNTNGVEPQSNSFYIRPPPPSSFVRPVVTNHSTPPGNTPTSDSNRTKIPPEETSTAPADEGNTNPKPVRKKDYDTDEETDKLLGVEHRINAKNQAIRDAAVSKPTSKSKSQETLTQSIAHPENSSVLIEGVLFRCRYLGSTQLLVEGNPTKASRMMQAQEAVGRIKAPQGESQPSVEVDLFISTEKIMVLNTDLQDILMDHSLRSISYIADIGDLVVLMAKRRYLQHTDDSVNGSDDSNETATRRVVSVNQKMICHVFESEEAQPIAHSIGQAFQVAYVEFLKANGIDDPSLTRDIDYQEVLNQQEIGSEELDRFSKKECQKEVIVPKAKNEPLGIVIVESGWGSMLPTVVIANMMPTGPAARGGHLNIGDQIISVNGISLVGLPLSSCQAQIKSVKHLTTVRLVVVPCPPVVEVLIRRPDTKYQLGFSVQNGIICSLLRGGIAERGGVRVGHRIIEINGNSVVATPHERIVSMLSNSIGELRMKTMPTQMYRLLTGQENPIYI</sequence>
<evidence type="ECO:0000259" key="6">
    <source>
        <dbReference type="PROSITE" id="PS50106"/>
    </source>
</evidence>
<comment type="caution">
    <text evidence="7">The sequence shown here is derived from an EMBL/GenBank/DDBJ whole genome shotgun (WGS) entry which is preliminary data.</text>
</comment>
<dbReference type="Proteomes" id="UP000663852">
    <property type="component" value="Unassembled WGS sequence"/>
</dbReference>
<keyword evidence="3" id="KW-0677">Repeat</keyword>
<dbReference type="AlphaFoldDB" id="A0A814L4K3"/>
<evidence type="ECO:0000256" key="2">
    <source>
        <dbReference type="ARBA" id="ARBA00022553"/>
    </source>
</evidence>
<accession>A0A814L4K3</accession>
<dbReference type="GO" id="GO:0005886">
    <property type="term" value="C:plasma membrane"/>
    <property type="evidence" value="ECO:0007669"/>
    <property type="project" value="TreeGrafter"/>
</dbReference>
<dbReference type="PROSITE" id="PS01179">
    <property type="entry name" value="PID"/>
    <property type="match status" value="1"/>
</dbReference>
<evidence type="ECO:0000313" key="7">
    <source>
        <dbReference type="EMBL" id="CAF1061048.1"/>
    </source>
</evidence>
<feature type="compositionally biased region" description="Polar residues" evidence="4">
    <location>
        <begin position="145"/>
        <end position="156"/>
    </location>
</feature>
<feature type="compositionally biased region" description="Polar residues" evidence="4">
    <location>
        <begin position="50"/>
        <end position="70"/>
    </location>
</feature>
<dbReference type="Pfam" id="PF00640">
    <property type="entry name" value="PID"/>
    <property type="match status" value="1"/>
</dbReference>
<feature type="region of interest" description="Disordered" evidence="4">
    <location>
        <begin position="293"/>
        <end position="320"/>
    </location>
</feature>
<feature type="compositionally biased region" description="Basic residues" evidence="4">
    <location>
        <begin position="72"/>
        <end position="89"/>
    </location>
</feature>
<dbReference type="SMART" id="SM00462">
    <property type="entry name" value="PTB"/>
    <property type="match status" value="1"/>
</dbReference>
<dbReference type="EMBL" id="CAJNOJ010000082">
    <property type="protein sequence ID" value="CAF1061048.1"/>
    <property type="molecule type" value="Genomic_DNA"/>
</dbReference>
<dbReference type="OrthoDB" id="5987010at2759"/>
<dbReference type="PANTHER" id="PTHR12345">
    <property type="entry name" value="SYNTENIN RELATED"/>
    <property type="match status" value="1"/>
</dbReference>
<gene>
    <name evidence="7" type="ORF">EDS130_LOCUS17914</name>
</gene>
<dbReference type="SMART" id="SM00228">
    <property type="entry name" value="PDZ"/>
    <property type="match status" value="2"/>
</dbReference>
<dbReference type="InterPro" id="IPR051230">
    <property type="entry name" value="APP-Binding"/>
</dbReference>
<evidence type="ECO:0000256" key="4">
    <source>
        <dbReference type="SAM" id="MobiDB-lite"/>
    </source>
</evidence>
<evidence type="ECO:0000256" key="3">
    <source>
        <dbReference type="ARBA" id="ARBA00022737"/>
    </source>
</evidence>
<proteinExistence type="predicted"/>
<feature type="compositionally biased region" description="Polar residues" evidence="4">
    <location>
        <begin position="581"/>
        <end position="603"/>
    </location>
</feature>
<feature type="region of interest" description="Disordered" evidence="4">
    <location>
        <begin position="721"/>
        <end position="749"/>
    </location>
</feature>
<feature type="compositionally biased region" description="Polar residues" evidence="4">
    <location>
        <begin position="631"/>
        <end position="645"/>
    </location>
</feature>
<dbReference type="InterPro" id="IPR006020">
    <property type="entry name" value="PTB/PI_dom"/>
</dbReference>
<feature type="compositionally biased region" description="Polar residues" evidence="4">
    <location>
        <begin position="239"/>
        <end position="272"/>
    </location>
</feature>
<feature type="compositionally biased region" description="Polar residues" evidence="4">
    <location>
        <begin position="501"/>
        <end position="513"/>
    </location>
</feature>
<feature type="region of interest" description="Disordered" evidence="4">
    <location>
        <begin position="623"/>
        <end position="708"/>
    </location>
</feature>
<feature type="compositionally biased region" description="Polar residues" evidence="4">
    <location>
        <begin position="120"/>
        <end position="129"/>
    </location>
</feature>
<dbReference type="CDD" id="cd01208">
    <property type="entry name" value="PTB_X11"/>
    <property type="match status" value="1"/>
</dbReference>
<protein>
    <submittedName>
        <fullName evidence="7">Uncharacterized protein</fullName>
    </submittedName>
</protein>
<keyword evidence="1" id="KW-0813">Transport</keyword>
<evidence type="ECO:0000313" key="8">
    <source>
        <dbReference type="Proteomes" id="UP000663852"/>
    </source>
</evidence>
<keyword evidence="2" id="KW-0597">Phosphoprotein</keyword>
<dbReference type="SUPFAM" id="SSF50729">
    <property type="entry name" value="PH domain-like"/>
    <property type="match status" value="1"/>
</dbReference>
<feature type="compositionally biased region" description="Polar residues" evidence="4">
    <location>
        <begin position="203"/>
        <end position="231"/>
    </location>
</feature>